<dbReference type="EMBL" id="QUTH01000849">
    <property type="protein sequence ID" value="RHZ32618.1"/>
    <property type="molecule type" value="Genomic_DNA"/>
</dbReference>
<dbReference type="InterPro" id="IPR043502">
    <property type="entry name" value="DNA/RNA_pol_sf"/>
</dbReference>
<sequence length="102" mass="11943">RKHNLLEERFLNLFAKEFCDAGVIKRNQQSAWCSPVNPVLKPDGRRPVDRRRRVEVTNDYRVVNSMTKPKPKAGTMPFQAIILQNLREMKSIGVFDLPKCFW</sequence>
<organism evidence="1 2">
    <name type="scientific">Aphanomyces astaci</name>
    <name type="common">Crayfish plague agent</name>
    <dbReference type="NCBI Taxonomy" id="112090"/>
    <lineage>
        <taxon>Eukaryota</taxon>
        <taxon>Sar</taxon>
        <taxon>Stramenopiles</taxon>
        <taxon>Oomycota</taxon>
        <taxon>Saprolegniomycetes</taxon>
        <taxon>Saprolegniales</taxon>
        <taxon>Verrucalvaceae</taxon>
        <taxon>Aphanomyces</taxon>
    </lineage>
</organism>
<dbReference type="SUPFAM" id="SSF56672">
    <property type="entry name" value="DNA/RNA polymerases"/>
    <property type="match status" value="1"/>
</dbReference>
<name>A0A3R6Z3R1_APHAT</name>
<protein>
    <recommendedName>
        <fullName evidence="3">Reverse transcriptase domain-containing protein</fullName>
    </recommendedName>
</protein>
<proteinExistence type="predicted"/>
<comment type="caution">
    <text evidence="1">The sequence shown here is derived from an EMBL/GenBank/DDBJ whole genome shotgun (WGS) entry which is preliminary data.</text>
</comment>
<feature type="non-terminal residue" evidence="1">
    <location>
        <position position="1"/>
    </location>
</feature>
<evidence type="ECO:0008006" key="3">
    <source>
        <dbReference type="Google" id="ProtNLM"/>
    </source>
</evidence>
<dbReference type="VEuPathDB" id="FungiDB:H257_14243"/>
<reference evidence="1 2" key="1">
    <citation type="submission" date="2018-08" db="EMBL/GenBank/DDBJ databases">
        <title>Aphanomyces genome sequencing and annotation.</title>
        <authorList>
            <person name="Minardi D."/>
            <person name="Oidtmann B."/>
            <person name="Van Der Giezen M."/>
            <person name="Studholme D.J."/>
        </authorList>
    </citation>
    <scope>NUCLEOTIDE SEQUENCE [LARGE SCALE GENOMIC DNA]</scope>
    <source>
        <strain evidence="1 2">Da</strain>
    </source>
</reference>
<accession>A0A3R6Z3R1</accession>
<gene>
    <name evidence="1" type="ORF">DYB37_013110</name>
</gene>
<evidence type="ECO:0000313" key="1">
    <source>
        <dbReference type="EMBL" id="RHZ32618.1"/>
    </source>
</evidence>
<dbReference type="AlphaFoldDB" id="A0A3R6Z3R1"/>
<evidence type="ECO:0000313" key="2">
    <source>
        <dbReference type="Proteomes" id="UP000285430"/>
    </source>
</evidence>
<dbReference type="Proteomes" id="UP000285430">
    <property type="component" value="Unassembled WGS sequence"/>
</dbReference>
<dbReference type="Gene3D" id="3.10.10.10">
    <property type="entry name" value="HIV Type 1 Reverse Transcriptase, subunit A, domain 1"/>
    <property type="match status" value="1"/>
</dbReference>